<reference evidence="1 2" key="1">
    <citation type="submission" date="2021-03" db="EMBL/GenBank/DDBJ databases">
        <title>Haloterrigena longa sp. nov. and Haloterrigena limicola sp. nov., extremely halophilic archaea isolated from a salt lake.</title>
        <authorList>
            <person name="Henglin C."/>
        </authorList>
    </citation>
    <scope>NUCLEOTIDE SEQUENCE [LARGE SCALE GENOMIC DNA]</scope>
    <source>
        <strain evidence="1 2">KZCA68</strain>
    </source>
</reference>
<dbReference type="GeneID" id="63187274"/>
<gene>
    <name evidence="1" type="ORF">J0X25_08175</name>
</gene>
<organism evidence="1 2">
    <name type="scientific">Haloterrigena alkaliphila</name>
    <dbReference type="NCBI Taxonomy" id="2816475"/>
    <lineage>
        <taxon>Archaea</taxon>
        <taxon>Methanobacteriati</taxon>
        <taxon>Methanobacteriota</taxon>
        <taxon>Stenosarchaea group</taxon>
        <taxon>Halobacteria</taxon>
        <taxon>Halobacteriales</taxon>
        <taxon>Natrialbaceae</taxon>
        <taxon>Haloterrigena</taxon>
    </lineage>
</organism>
<sequence length="139" mass="16108">MENTGNPTDGERTMYVRFQRGDEDGLRDALRALDRGETPAPHFEVVFDDPDDIHRVTRPKNLELLRTIAQHEPESIRETARLVDRDVRQVHTNLEELAELHLIELERDGQRKRPTVWYETIEVDLPLSTPDASRDEANA</sequence>
<dbReference type="Pfam" id="PF25212">
    <property type="entry name" value="HVO_A0114"/>
    <property type="match status" value="1"/>
</dbReference>
<keyword evidence="2" id="KW-1185">Reference proteome</keyword>
<protein>
    <submittedName>
        <fullName evidence="1">Transcriptional regulator</fullName>
    </submittedName>
</protein>
<dbReference type="AlphaFoldDB" id="A0A8A2VKS2"/>
<dbReference type="RefSeq" id="WP_207290638.1">
    <property type="nucleotide sequence ID" value="NZ_CP071462.1"/>
</dbReference>
<dbReference type="KEGG" id="hakz:J0X25_08175"/>
<accession>A0A8A2VKS2</accession>
<dbReference type="EMBL" id="CP071462">
    <property type="protein sequence ID" value="QSX00923.1"/>
    <property type="molecule type" value="Genomic_DNA"/>
</dbReference>
<dbReference type="SUPFAM" id="SSF46785">
    <property type="entry name" value="Winged helix' DNA-binding domain"/>
    <property type="match status" value="1"/>
</dbReference>
<evidence type="ECO:0000313" key="1">
    <source>
        <dbReference type="EMBL" id="QSX00923.1"/>
    </source>
</evidence>
<dbReference type="InterPro" id="IPR036390">
    <property type="entry name" value="WH_DNA-bd_sf"/>
</dbReference>
<evidence type="ECO:0000313" key="2">
    <source>
        <dbReference type="Proteomes" id="UP000663203"/>
    </source>
</evidence>
<name>A0A8A2VKS2_9EURY</name>
<dbReference type="Proteomes" id="UP000663203">
    <property type="component" value="Chromosome"/>
</dbReference>
<proteinExistence type="predicted"/>